<gene>
    <name evidence="2" type="ORF">AXF12_05920</name>
    <name evidence="3" type="ORF">SAMEA44541418_00534</name>
</gene>
<accession>A0AAX2GVI8</accession>
<evidence type="ECO:0000313" key="3">
    <source>
        <dbReference type="EMBL" id="SNV05065.1"/>
    </source>
</evidence>
<dbReference type="InterPro" id="IPR012340">
    <property type="entry name" value="NA-bd_OB-fold"/>
</dbReference>
<reference evidence="3 5" key="2">
    <citation type="submission" date="2017-06" db="EMBL/GenBank/DDBJ databases">
        <authorList>
            <consortium name="Pathogen Informatics"/>
        </authorList>
    </citation>
    <scope>NUCLEOTIDE SEQUENCE [LARGE SCALE GENOMIC DNA]</scope>
    <source>
        <strain evidence="3 5">NCTC12947</strain>
    </source>
</reference>
<keyword evidence="3" id="KW-0238">DNA-binding</keyword>
<dbReference type="Proteomes" id="UP000065822">
    <property type="component" value="Chromosome"/>
</dbReference>
<dbReference type="InterPro" id="IPR021474">
    <property type="entry name" value="DUF3127"/>
</dbReference>
<protein>
    <submittedName>
        <fullName evidence="3">Single-stranded DNA-binding protein</fullName>
    </submittedName>
</protein>
<dbReference type="EMBL" id="CP014227">
    <property type="protein sequence ID" value="AMD85096.1"/>
    <property type="molecule type" value="Genomic_DNA"/>
</dbReference>
<feature type="region of interest" description="Disordered" evidence="1">
    <location>
        <begin position="103"/>
        <end position="158"/>
    </location>
</feature>
<dbReference type="AlphaFoldDB" id="A0AAX2GVI8"/>
<dbReference type="RefSeq" id="WP_066429174.1">
    <property type="nucleotide sequence ID" value="NZ_CP014227.1"/>
</dbReference>
<dbReference type="Proteomes" id="UP000215539">
    <property type="component" value="Chromosome 1"/>
</dbReference>
<dbReference type="SUPFAM" id="SSF50249">
    <property type="entry name" value="Nucleic acid-binding proteins"/>
    <property type="match status" value="1"/>
</dbReference>
<dbReference type="EMBL" id="LT906449">
    <property type="protein sequence ID" value="SNV05065.1"/>
    <property type="molecule type" value="Genomic_DNA"/>
</dbReference>
<evidence type="ECO:0000313" key="2">
    <source>
        <dbReference type="EMBL" id="AMD85096.1"/>
    </source>
</evidence>
<dbReference type="KEGG" id="chg:AXF12_05920"/>
<feature type="compositionally biased region" description="Low complexity" evidence="1">
    <location>
        <begin position="112"/>
        <end position="137"/>
    </location>
</feature>
<evidence type="ECO:0000313" key="5">
    <source>
        <dbReference type="Proteomes" id="UP000215539"/>
    </source>
</evidence>
<evidence type="ECO:0000256" key="1">
    <source>
        <dbReference type="SAM" id="MobiDB-lite"/>
    </source>
</evidence>
<name>A0AAX2GVI8_9FLAO</name>
<organism evidence="3 5">
    <name type="scientific">Capnocytophaga haemolytica</name>
    <dbReference type="NCBI Taxonomy" id="45243"/>
    <lineage>
        <taxon>Bacteria</taxon>
        <taxon>Pseudomonadati</taxon>
        <taxon>Bacteroidota</taxon>
        <taxon>Flavobacteriia</taxon>
        <taxon>Flavobacteriales</taxon>
        <taxon>Flavobacteriaceae</taxon>
        <taxon>Capnocytophaga</taxon>
    </lineage>
</organism>
<reference evidence="2 4" key="1">
    <citation type="submission" date="2016-02" db="EMBL/GenBank/DDBJ databases">
        <authorList>
            <person name="Holder M.E."/>
            <person name="Ajami N.J."/>
            <person name="Petrosino J.F."/>
        </authorList>
    </citation>
    <scope>NUCLEOTIDE SEQUENCE [LARGE SCALE GENOMIC DNA]</scope>
    <source>
        <strain evidence="2 4">CCUG 32990</strain>
    </source>
</reference>
<proteinExistence type="predicted"/>
<dbReference type="GO" id="GO:0003677">
    <property type="term" value="F:DNA binding"/>
    <property type="evidence" value="ECO:0007669"/>
    <property type="project" value="UniProtKB-KW"/>
</dbReference>
<keyword evidence="4" id="KW-1185">Reference proteome</keyword>
<evidence type="ECO:0000313" key="4">
    <source>
        <dbReference type="Proteomes" id="UP000065822"/>
    </source>
</evidence>
<sequence>MEIQGIIKHIGQTQVLGANGFEKREFIITTEGQYPDIILFQCIKDKCALLDTVRVGQSVRVSFNINGREWTNSQGQVKIIQSLNAWKIETVQITNVAHQGAVQSTQYSGQSAQPAVQRQPAPVPQQATQAATAPQQTSMFDNYGQAPAKQEEDDDLPF</sequence>
<dbReference type="Pfam" id="PF11325">
    <property type="entry name" value="DUF3127"/>
    <property type="match status" value="1"/>
</dbReference>